<gene>
    <name evidence="3" type="ORF">DBW71_03090</name>
</gene>
<accession>A0A368DNR2</accession>
<dbReference type="EMBL" id="QOQD01000006">
    <property type="protein sequence ID" value="RCL73478.1"/>
    <property type="molecule type" value="Genomic_DNA"/>
</dbReference>
<dbReference type="PANTHER" id="PTHR43249:SF1">
    <property type="entry name" value="D-GLUCOSIDE 3-DEHYDROGENASE"/>
    <property type="match status" value="1"/>
</dbReference>
<evidence type="ECO:0000259" key="1">
    <source>
        <dbReference type="Pfam" id="PF01408"/>
    </source>
</evidence>
<dbReference type="InterPro" id="IPR055170">
    <property type="entry name" value="GFO_IDH_MocA-like_dom"/>
</dbReference>
<organism evidence="3 4">
    <name type="scientific">PS1 clade bacterium</name>
    <dbReference type="NCBI Taxonomy" id="2175152"/>
    <lineage>
        <taxon>Bacteria</taxon>
        <taxon>Pseudomonadati</taxon>
        <taxon>Pseudomonadota</taxon>
        <taxon>Alphaproteobacteria</taxon>
        <taxon>PS1 clade</taxon>
    </lineage>
</organism>
<sequence>MSINISILGTGRIAEFGYIPAIKQIDDVKIVSVLSRDADRGREFANNHSIPNSYTDINELLNDEELDAVIICTPDAKHEEQVIKSCKAGKHILCEKPMSTDVNSCIRMIEEIKKNKIIFGMAYNNRFNAGLRYIKDTISNNSLGDVYYARAILSTQQNDPKGWRALGDQSNFWAMSATGTHMIDAFRWFFGEPTEVKATTISPKFKSINDELTSLVLNFEDNLICEITASAIIPKANRIEIYSNKDIIIGENVFGIKTDESIFHNGDRVMIKPISSFFGEVVDFTNAILKKQSPRSTFLDGLRNVEIMVKSRD</sequence>
<dbReference type="SUPFAM" id="SSF55347">
    <property type="entry name" value="Glyceraldehyde-3-phosphate dehydrogenase-like, C-terminal domain"/>
    <property type="match status" value="1"/>
</dbReference>
<dbReference type="Pfam" id="PF22725">
    <property type="entry name" value="GFO_IDH_MocA_C3"/>
    <property type="match status" value="1"/>
</dbReference>
<dbReference type="GO" id="GO:0000166">
    <property type="term" value="F:nucleotide binding"/>
    <property type="evidence" value="ECO:0007669"/>
    <property type="project" value="InterPro"/>
</dbReference>
<name>A0A368DNR2_9PROT</name>
<evidence type="ECO:0000313" key="4">
    <source>
        <dbReference type="Proteomes" id="UP000253570"/>
    </source>
</evidence>
<dbReference type="Pfam" id="PF01408">
    <property type="entry name" value="GFO_IDH_MocA"/>
    <property type="match status" value="1"/>
</dbReference>
<dbReference type="InterPro" id="IPR000683">
    <property type="entry name" value="Gfo/Idh/MocA-like_OxRdtase_N"/>
</dbReference>
<evidence type="ECO:0000259" key="2">
    <source>
        <dbReference type="Pfam" id="PF22725"/>
    </source>
</evidence>
<dbReference type="InterPro" id="IPR052515">
    <property type="entry name" value="Gfo/Idh/MocA_Oxidoreductase"/>
</dbReference>
<proteinExistence type="predicted"/>
<protein>
    <submittedName>
        <fullName evidence="3">Gfo/Idh/MocA family oxidoreductase</fullName>
    </submittedName>
</protein>
<feature type="domain" description="GFO/IDH/MocA-like oxidoreductase" evidence="2">
    <location>
        <begin position="132"/>
        <end position="245"/>
    </location>
</feature>
<dbReference type="Gene3D" id="3.30.360.10">
    <property type="entry name" value="Dihydrodipicolinate Reductase, domain 2"/>
    <property type="match status" value="1"/>
</dbReference>
<dbReference type="AlphaFoldDB" id="A0A368DNR2"/>
<dbReference type="Proteomes" id="UP000253570">
    <property type="component" value="Unassembled WGS sequence"/>
</dbReference>
<evidence type="ECO:0000313" key="3">
    <source>
        <dbReference type="EMBL" id="RCL73478.1"/>
    </source>
</evidence>
<comment type="caution">
    <text evidence="3">The sequence shown here is derived from an EMBL/GenBank/DDBJ whole genome shotgun (WGS) entry which is preliminary data.</text>
</comment>
<dbReference type="Gene3D" id="3.40.50.720">
    <property type="entry name" value="NAD(P)-binding Rossmann-like Domain"/>
    <property type="match status" value="1"/>
</dbReference>
<dbReference type="SUPFAM" id="SSF51735">
    <property type="entry name" value="NAD(P)-binding Rossmann-fold domains"/>
    <property type="match status" value="1"/>
</dbReference>
<dbReference type="InterPro" id="IPR036291">
    <property type="entry name" value="NAD(P)-bd_dom_sf"/>
</dbReference>
<dbReference type="PANTHER" id="PTHR43249">
    <property type="entry name" value="UDP-N-ACETYL-2-AMINO-2-DEOXY-D-GLUCURONATE OXIDASE"/>
    <property type="match status" value="1"/>
</dbReference>
<feature type="domain" description="Gfo/Idh/MocA-like oxidoreductase N-terminal" evidence="1">
    <location>
        <begin position="3"/>
        <end position="122"/>
    </location>
</feature>
<reference evidence="3 4" key="1">
    <citation type="journal article" date="2018" name="Microbiome">
        <title>Fine metagenomic profile of the Mediterranean stratified and mixed water columns revealed by assembly and recruitment.</title>
        <authorList>
            <person name="Haro-Moreno J.M."/>
            <person name="Lopez-Perez M."/>
            <person name="De La Torre J.R."/>
            <person name="Picazo A."/>
            <person name="Camacho A."/>
            <person name="Rodriguez-Valera F."/>
        </authorList>
    </citation>
    <scope>NUCLEOTIDE SEQUENCE [LARGE SCALE GENOMIC DNA]</scope>
    <source>
        <strain evidence="3">MED-G57</strain>
    </source>
</reference>